<evidence type="ECO:0000256" key="3">
    <source>
        <dbReference type="ARBA" id="ARBA00022982"/>
    </source>
</evidence>
<evidence type="ECO:0000256" key="2">
    <source>
        <dbReference type="ARBA" id="ARBA00022448"/>
    </source>
</evidence>
<dbReference type="PANTHER" id="PTHR46679:SF1">
    <property type="entry name" value="GLUTAREDOXIN-2, MITOCHONDRIAL"/>
    <property type="match status" value="1"/>
</dbReference>
<sequence>MRVTIYTKENCTFCTQAKMLLSSKGVSYEEYKLNEDFSRESLLELFPQAKTFPVIVVDGFNIGGFTELNKFLTENTKDNRKLLNEGI</sequence>
<evidence type="ECO:0000256" key="4">
    <source>
        <dbReference type="ARBA" id="ARBA00023157"/>
    </source>
</evidence>
<evidence type="ECO:0000313" key="7">
    <source>
        <dbReference type="EMBL" id="CAB4162968.1"/>
    </source>
</evidence>
<dbReference type="InterPro" id="IPR002109">
    <property type="entry name" value="Glutaredoxin"/>
</dbReference>
<evidence type="ECO:0000259" key="6">
    <source>
        <dbReference type="Pfam" id="PF00462"/>
    </source>
</evidence>
<accession>A0A6J5P0T9</accession>
<organism evidence="7">
    <name type="scientific">uncultured Caudovirales phage</name>
    <dbReference type="NCBI Taxonomy" id="2100421"/>
    <lineage>
        <taxon>Viruses</taxon>
        <taxon>Duplodnaviria</taxon>
        <taxon>Heunggongvirae</taxon>
        <taxon>Uroviricota</taxon>
        <taxon>Caudoviricetes</taxon>
        <taxon>Peduoviridae</taxon>
        <taxon>Maltschvirus</taxon>
        <taxon>Maltschvirus maltsch</taxon>
    </lineage>
</organism>
<keyword evidence="4" id="KW-1015">Disulfide bond</keyword>
<gene>
    <name evidence="7" type="ORF">UFOVP787_205</name>
</gene>
<feature type="domain" description="Glutaredoxin" evidence="6">
    <location>
        <begin position="3"/>
        <end position="59"/>
    </location>
</feature>
<name>A0A6J5P0T9_9CAUD</name>
<evidence type="ECO:0000256" key="5">
    <source>
        <dbReference type="ARBA" id="ARBA00023284"/>
    </source>
</evidence>
<keyword evidence="5" id="KW-0676">Redox-active center</keyword>
<dbReference type="SUPFAM" id="SSF52833">
    <property type="entry name" value="Thioredoxin-like"/>
    <property type="match status" value="1"/>
</dbReference>
<dbReference type="Gene3D" id="3.40.30.10">
    <property type="entry name" value="Glutaredoxin"/>
    <property type="match status" value="1"/>
</dbReference>
<proteinExistence type="inferred from homology"/>
<dbReference type="PROSITE" id="PS51354">
    <property type="entry name" value="GLUTAREDOXIN_2"/>
    <property type="match status" value="1"/>
</dbReference>
<keyword evidence="2" id="KW-0813">Transport</keyword>
<reference evidence="7" key="1">
    <citation type="submission" date="2020-04" db="EMBL/GenBank/DDBJ databases">
        <authorList>
            <person name="Chiriac C."/>
            <person name="Salcher M."/>
            <person name="Ghai R."/>
            <person name="Kavagutti S V."/>
        </authorList>
    </citation>
    <scope>NUCLEOTIDE SEQUENCE</scope>
</reference>
<dbReference type="Pfam" id="PF00462">
    <property type="entry name" value="Glutaredoxin"/>
    <property type="match status" value="1"/>
</dbReference>
<dbReference type="GO" id="GO:0015035">
    <property type="term" value="F:protein-disulfide reductase activity"/>
    <property type="evidence" value="ECO:0007669"/>
    <property type="project" value="TreeGrafter"/>
</dbReference>
<comment type="similarity">
    <text evidence="1">Belongs to the glutaredoxin family.</text>
</comment>
<protein>
    <submittedName>
        <fullName evidence="7">GrxC Glutaredoxin and related proteins</fullName>
    </submittedName>
</protein>
<keyword evidence="3" id="KW-0249">Electron transport</keyword>
<dbReference type="EMBL" id="LR796734">
    <property type="protein sequence ID" value="CAB4162968.1"/>
    <property type="molecule type" value="Genomic_DNA"/>
</dbReference>
<dbReference type="InterPro" id="IPR036249">
    <property type="entry name" value="Thioredoxin-like_sf"/>
</dbReference>
<dbReference type="PANTHER" id="PTHR46679">
    <property type="match status" value="1"/>
</dbReference>
<evidence type="ECO:0000256" key="1">
    <source>
        <dbReference type="ARBA" id="ARBA00007787"/>
    </source>
</evidence>